<dbReference type="SUPFAM" id="SSF52172">
    <property type="entry name" value="CheY-like"/>
    <property type="match status" value="1"/>
</dbReference>
<dbReference type="InterPro" id="IPR001789">
    <property type="entry name" value="Sig_transdc_resp-reg_receiver"/>
</dbReference>
<dbReference type="SMART" id="SM00028">
    <property type="entry name" value="TPR"/>
    <property type="match status" value="5"/>
</dbReference>
<name>A0A517QQA9_9PLAN</name>
<dbReference type="InterPro" id="IPR027417">
    <property type="entry name" value="P-loop_NTPase"/>
</dbReference>
<evidence type="ECO:0000256" key="4">
    <source>
        <dbReference type="ARBA" id="ARBA00022679"/>
    </source>
</evidence>
<keyword evidence="3 11" id="KW-0597">Phosphoprotein</keyword>
<dbReference type="PROSITE" id="PS50109">
    <property type="entry name" value="HIS_KIN"/>
    <property type="match status" value="1"/>
</dbReference>
<dbReference type="SUPFAM" id="SSF55874">
    <property type="entry name" value="ATPase domain of HSP90 chaperone/DNA topoisomerase II/histidine kinase"/>
    <property type="match status" value="1"/>
</dbReference>
<dbReference type="Gene3D" id="3.30.565.10">
    <property type="entry name" value="Histidine kinase-like ATPase, C-terminal domain"/>
    <property type="match status" value="1"/>
</dbReference>
<dbReference type="CDD" id="cd17546">
    <property type="entry name" value="REC_hyHK_CKI1_RcsC-like"/>
    <property type="match status" value="1"/>
</dbReference>
<keyword evidence="16" id="KW-1185">Reference proteome</keyword>
<accession>A0A517QQA9</accession>
<evidence type="ECO:0000259" key="14">
    <source>
        <dbReference type="PROSITE" id="PS50110"/>
    </source>
</evidence>
<dbReference type="CDD" id="cd16922">
    <property type="entry name" value="HATPase_EvgS-ArcB-TorS-like"/>
    <property type="match status" value="1"/>
</dbReference>
<feature type="domain" description="Protein kinase" evidence="12">
    <location>
        <begin position="1"/>
        <end position="291"/>
    </location>
</feature>
<dbReference type="Gene3D" id="1.25.40.10">
    <property type="entry name" value="Tetratricopeptide repeat domain"/>
    <property type="match status" value="2"/>
</dbReference>
<feature type="domain" description="Response regulatory" evidence="14">
    <location>
        <begin position="1822"/>
        <end position="1942"/>
    </location>
</feature>
<organism evidence="15 16">
    <name type="scientific">Thalassoglobus polymorphus</name>
    <dbReference type="NCBI Taxonomy" id="2527994"/>
    <lineage>
        <taxon>Bacteria</taxon>
        <taxon>Pseudomonadati</taxon>
        <taxon>Planctomycetota</taxon>
        <taxon>Planctomycetia</taxon>
        <taxon>Planctomycetales</taxon>
        <taxon>Planctomycetaceae</taxon>
        <taxon>Thalassoglobus</taxon>
    </lineage>
</organism>
<dbReference type="FunFam" id="1.10.287.130:FF:000002">
    <property type="entry name" value="Two-component osmosensing histidine kinase"/>
    <property type="match status" value="1"/>
</dbReference>
<dbReference type="InterPro" id="IPR000719">
    <property type="entry name" value="Prot_kinase_dom"/>
</dbReference>
<dbReference type="InterPro" id="IPR019734">
    <property type="entry name" value="TPR_rpt"/>
</dbReference>
<dbReference type="Pfam" id="PF00072">
    <property type="entry name" value="Response_reg"/>
    <property type="match status" value="1"/>
</dbReference>
<dbReference type="Pfam" id="PF00069">
    <property type="entry name" value="Pkinase"/>
    <property type="match status" value="1"/>
</dbReference>
<dbReference type="InterPro" id="IPR036097">
    <property type="entry name" value="HisK_dim/P_sf"/>
</dbReference>
<dbReference type="OrthoDB" id="9762493at2"/>
<dbReference type="SUPFAM" id="SSF47384">
    <property type="entry name" value="Homodimeric domain of signal transducing histidine kinase"/>
    <property type="match status" value="1"/>
</dbReference>
<dbReference type="SMART" id="SM00448">
    <property type="entry name" value="REC"/>
    <property type="match status" value="1"/>
</dbReference>
<protein>
    <recommendedName>
        <fullName evidence="10">Sensory/regulatory protein RpfC</fullName>
        <ecNumber evidence="2">2.7.13.3</ecNumber>
    </recommendedName>
</protein>
<evidence type="ECO:0000256" key="11">
    <source>
        <dbReference type="PROSITE-ProRule" id="PRU00169"/>
    </source>
</evidence>
<dbReference type="InterPro" id="IPR041664">
    <property type="entry name" value="AAA_16"/>
</dbReference>
<dbReference type="SMART" id="SM00388">
    <property type="entry name" value="HisKA"/>
    <property type="match status" value="1"/>
</dbReference>
<dbReference type="PRINTS" id="PR00344">
    <property type="entry name" value="BCTRLSENSOR"/>
</dbReference>
<dbReference type="SMART" id="SM00387">
    <property type="entry name" value="HATPase_c"/>
    <property type="match status" value="1"/>
</dbReference>
<dbReference type="SUPFAM" id="SSF52540">
    <property type="entry name" value="P-loop containing nucleoside triphosphate hydrolases"/>
    <property type="match status" value="1"/>
</dbReference>
<dbReference type="InterPro" id="IPR011990">
    <property type="entry name" value="TPR-like_helical_dom_sf"/>
</dbReference>
<evidence type="ECO:0000256" key="3">
    <source>
        <dbReference type="ARBA" id="ARBA00022553"/>
    </source>
</evidence>
<sequence length="1964" mass="221549">MASTPSQSEFNSGVDSASVHEERVEGSVLLMERFQLMSRVECRLGFECWLASDLENEELVFAFNHGELKEDVRKKFVSDVEQLRVKNYRNVVAATTRNSATWFFSPVTNGDLLPDLIAERPLTELEALRLFQALLNEIRELHQAGVLHLSLTPSHAQARRLKTDWTWRIFWTGGPFIEEDAGKLSELDFRNAFYMSPEQTGIVSDKIGASSDLYSVACIIFEALTQRTPFLGETLNELLYAQSTQNSPSVRKLGVKVSSHFDQILTRCLQRRSADRYHSVDAVLDDVNALYESLITSGREPLITIGTSDVRNSLAAPAFVSRRTELDQLEHAIDRTIPGEAQDIILEGESGHGKSRLILELSNRAQSKGLDVYHGTASFDIRTSFKILNQIASQIVAKKETDPEFGQRLRSECLDIEEILVRALPKLAQLFETQGQVDKPSVNGEAGTLLAICRLFSLLGDAETPALVILDDCQWDADFVSRLLKFWRVQQSEKSSGERHVMLLISYRTEEVSNYHPLKSTSLIQRIHLSPLSEGDVDQVVLSMAGRVPRRVLEVVRELAAGSPFMVTSLLYGLVESGGIYPAQSGWKIDEARFRNLCSSAEAGEVLAQRLALLSPATRKYLEVGAILGREFDVELANLVSELSPSEILHAIQNAKNRQLLWKRHSSEVCVFLHDKIREELLSRMNRAVRKELHLLTARFIEKKYPDQIAALAYHYSSAGANELAYFYALLAAKRARNQHALELAEQQFRIALKAAPTTGGPNLFDIHEGLGDVQMLQGKYEEARIAFAHARDHVKCELESAEICGKQGELCIKRGDMDTAIQHFRDALEIVSQKIPQTRLALLAHLAYESCRQAAHTAFPTLFLSRLRRTPTERERLVLKLLSGYSHASWYCRSKPMTLWANLRGMNEGEKYLPTLELAQAYSDHAPGMVLIPYFPRAYKYVTRSFEIRDELNDEWGKGQSLHFHGIAHYANCRYEDCIDYCRKAIKILERTGDFWQVHIARYQVAAALYRLGDFAGSIEECRRNYESGMTLGDEQASGIILDVWIRAMNGKLPAEVLEKELHREREDAQGTAQVLLTQAISLLDRNESERAISVLNRARNHVEAAGVKNPYTCPIYTWLVAAWRQRAQQDKSFMLSARKESLKKARRTANQAILATIRFKNELPQLYRELALISAMQGRNSRANKELQKSLKFARKHKAAYELALTRQVQQKLGQELGRNFTQAEIDQFQEAEFQIESVNFLIQNDDDRETLSLADRFETLMQTGRKIMSARAVEEIVREGEVAGRKLVRAPISKLLWKRDAHLHSESSLRRSNVFNLADLEDSEPSSTMLTKVVIRGEVIAHLKIEHSDLSRSFSITDRQIAEFIATLVGAALENAEGFAELQALNETLETRVAARTEELEDRASQLVRSNRELETVAKALRRTQSRLVDSIREARDANEAKGRFLAMMSHEIRTPMNGIIGMSQLALATRLDNQQTSYLKTVSQSAKTLLTILNDVLDFSKIEAGKLEIDHIEFNLHSCVVDACRLLCVKAYEKGLKFRCLISPEVPASVYGDPNRLRQILLNLLGNAIKFTENGHVTLSVERSTDPRYDQGVEFSVQDSGVGIHPDAINQVFESFDQGDASVTRRFGGTGLGLAISRQLVTLMGGNIQVESKLEEGSVFRFALDLAQAQTPPEREQDSKSLLLYSPDDLYCDHLVQIVETLGHKIVRVDSVEELQELVLNQETCEYEALIVDIDCFGVYEDQLLGTAADLLPIMTLIPSGMESEPSMQLCVNLCSHLIKPFTIEEFDFEIRALNAEEKIDNEQEEFVAPEIPEGTLKLLIVDDSEINLMVAGEMIRSLGHQVTTAESGQEALELCQNGNFFDAIFMDIEMPGMDGVTTTHKIREFEEQSNVTKTPVFAMTAHVLEEFRERCFKAGMDGFVSKPIDQDELERFLKRFEDNLKAPQKSQRKLQWVQFPSSK</sequence>
<dbReference type="SUPFAM" id="SSF48452">
    <property type="entry name" value="TPR-like"/>
    <property type="match status" value="3"/>
</dbReference>
<dbReference type="CDD" id="cd00082">
    <property type="entry name" value="HisKA"/>
    <property type="match status" value="1"/>
</dbReference>
<evidence type="ECO:0000256" key="9">
    <source>
        <dbReference type="ARBA" id="ARBA00064003"/>
    </source>
</evidence>
<dbReference type="SUPFAM" id="SSF55781">
    <property type="entry name" value="GAF domain-like"/>
    <property type="match status" value="1"/>
</dbReference>
<keyword evidence="7" id="KW-0067">ATP-binding</keyword>
<dbReference type="Proteomes" id="UP000315724">
    <property type="component" value="Chromosome"/>
</dbReference>
<dbReference type="SUPFAM" id="SSF56112">
    <property type="entry name" value="Protein kinase-like (PK-like)"/>
    <property type="match status" value="1"/>
</dbReference>
<feature type="domain" description="Histidine kinase" evidence="13">
    <location>
        <begin position="1451"/>
        <end position="1672"/>
    </location>
</feature>
<evidence type="ECO:0000313" key="15">
    <source>
        <dbReference type="EMBL" id="QDT33820.1"/>
    </source>
</evidence>
<evidence type="ECO:0000256" key="1">
    <source>
        <dbReference type="ARBA" id="ARBA00000085"/>
    </source>
</evidence>
<dbReference type="Pfam" id="PF13191">
    <property type="entry name" value="AAA_16"/>
    <property type="match status" value="1"/>
</dbReference>
<comment type="subunit">
    <text evidence="9">At low DSF concentrations, interacts with RpfF.</text>
</comment>
<dbReference type="Gene3D" id="3.40.50.2300">
    <property type="match status" value="1"/>
</dbReference>
<dbReference type="Pfam" id="PF02518">
    <property type="entry name" value="HATPase_c"/>
    <property type="match status" value="1"/>
</dbReference>
<dbReference type="InterPro" id="IPR004358">
    <property type="entry name" value="Sig_transdc_His_kin-like_C"/>
</dbReference>
<dbReference type="Pfam" id="PF00512">
    <property type="entry name" value="HisKA"/>
    <property type="match status" value="1"/>
</dbReference>
<dbReference type="Gene3D" id="1.10.287.130">
    <property type="match status" value="1"/>
</dbReference>
<keyword evidence="8" id="KW-0902">Two-component regulatory system</keyword>
<dbReference type="PROSITE" id="PS50110">
    <property type="entry name" value="RESPONSE_REGULATORY"/>
    <property type="match status" value="1"/>
</dbReference>
<proteinExistence type="predicted"/>
<dbReference type="Gene3D" id="1.10.510.10">
    <property type="entry name" value="Transferase(Phosphotransferase) domain 1"/>
    <property type="match status" value="1"/>
</dbReference>
<dbReference type="GO" id="GO:0000155">
    <property type="term" value="F:phosphorelay sensor kinase activity"/>
    <property type="evidence" value="ECO:0007669"/>
    <property type="project" value="InterPro"/>
</dbReference>
<evidence type="ECO:0000256" key="8">
    <source>
        <dbReference type="ARBA" id="ARBA00023012"/>
    </source>
</evidence>
<gene>
    <name evidence="15" type="primary">barA_3</name>
    <name evidence="15" type="ORF">Mal48_30750</name>
</gene>
<dbReference type="InterPro" id="IPR029016">
    <property type="entry name" value="GAF-like_dom_sf"/>
</dbReference>
<feature type="modified residue" description="4-aspartylphosphate" evidence="11">
    <location>
        <position position="1872"/>
    </location>
</feature>
<dbReference type="InterPro" id="IPR036890">
    <property type="entry name" value="HATPase_C_sf"/>
</dbReference>
<evidence type="ECO:0000256" key="5">
    <source>
        <dbReference type="ARBA" id="ARBA00022741"/>
    </source>
</evidence>
<evidence type="ECO:0000256" key="2">
    <source>
        <dbReference type="ARBA" id="ARBA00012438"/>
    </source>
</evidence>
<dbReference type="InterPro" id="IPR005467">
    <property type="entry name" value="His_kinase_dom"/>
</dbReference>
<reference evidence="15 16" key="1">
    <citation type="submission" date="2019-02" db="EMBL/GenBank/DDBJ databases">
        <title>Deep-cultivation of Planctomycetes and their phenomic and genomic characterization uncovers novel biology.</title>
        <authorList>
            <person name="Wiegand S."/>
            <person name="Jogler M."/>
            <person name="Boedeker C."/>
            <person name="Pinto D."/>
            <person name="Vollmers J."/>
            <person name="Rivas-Marin E."/>
            <person name="Kohn T."/>
            <person name="Peeters S.H."/>
            <person name="Heuer A."/>
            <person name="Rast P."/>
            <person name="Oberbeckmann S."/>
            <person name="Bunk B."/>
            <person name="Jeske O."/>
            <person name="Meyerdierks A."/>
            <person name="Storesund J.E."/>
            <person name="Kallscheuer N."/>
            <person name="Luecker S."/>
            <person name="Lage O.M."/>
            <person name="Pohl T."/>
            <person name="Merkel B.J."/>
            <person name="Hornburger P."/>
            <person name="Mueller R.-W."/>
            <person name="Bruemmer F."/>
            <person name="Labrenz M."/>
            <person name="Spormann A.M."/>
            <person name="Op den Camp H."/>
            <person name="Overmann J."/>
            <person name="Amann R."/>
            <person name="Jetten M.S.M."/>
            <person name="Mascher T."/>
            <person name="Medema M.H."/>
            <person name="Devos D.P."/>
            <person name="Kaster A.-K."/>
            <person name="Ovreas L."/>
            <person name="Rohde M."/>
            <person name="Galperin M.Y."/>
            <person name="Jogler C."/>
        </authorList>
    </citation>
    <scope>NUCLEOTIDE SEQUENCE [LARGE SCALE GENOMIC DNA]</scope>
    <source>
        <strain evidence="15 16">Mal48</strain>
    </source>
</reference>
<dbReference type="GO" id="GO:0005524">
    <property type="term" value="F:ATP binding"/>
    <property type="evidence" value="ECO:0007669"/>
    <property type="project" value="UniProtKB-KW"/>
</dbReference>
<evidence type="ECO:0000313" key="16">
    <source>
        <dbReference type="Proteomes" id="UP000315724"/>
    </source>
</evidence>
<dbReference type="PANTHER" id="PTHR45339">
    <property type="entry name" value="HYBRID SIGNAL TRANSDUCTION HISTIDINE KINASE J"/>
    <property type="match status" value="1"/>
</dbReference>
<keyword evidence="4 15" id="KW-0808">Transferase</keyword>
<dbReference type="KEGG" id="tpol:Mal48_30750"/>
<dbReference type="InterPro" id="IPR003594">
    <property type="entry name" value="HATPase_dom"/>
</dbReference>
<keyword evidence="6 15" id="KW-0418">Kinase</keyword>
<evidence type="ECO:0000256" key="10">
    <source>
        <dbReference type="ARBA" id="ARBA00068150"/>
    </source>
</evidence>
<keyword evidence="5" id="KW-0547">Nucleotide-binding</keyword>
<dbReference type="PANTHER" id="PTHR45339:SF1">
    <property type="entry name" value="HYBRID SIGNAL TRANSDUCTION HISTIDINE KINASE J"/>
    <property type="match status" value="1"/>
</dbReference>
<evidence type="ECO:0000259" key="12">
    <source>
        <dbReference type="PROSITE" id="PS50011"/>
    </source>
</evidence>
<dbReference type="EMBL" id="CP036267">
    <property type="protein sequence ID" value="QDT33820.1"/>
    <property type="molecule type" value="Genomic_DNA"/>
</dbReference>
<dbReference type="InterPro" id="IPR003661">
    <property type="entry name" value="HisK_dim/P_dom"/>
</dbReference>
<evidence type="ECO:0000256" key="6">
    <source>
        <dbReference type="ARBA" id="ARBA00022777"/>
    </source>
</evidence>
<dbReference type="InterPro" id="IPR011006">
    <property type="entry name" value="CheY-like_superfamily"/>
</dbReference>
<dbReference type="Gene3D" id="3.40.50.300">
    <property type="entry name" value="P-loop containing nucleotide triphosphate hydrolases"/>
    <property type="match status" value="1"/>
</dbReference>
<evidence type="ECO:0000259" key="13">
    <source>
        <dbReference type="PROSITE" id="PS50109"/>
    </source>
</evidence>
<dbReference type="Gene3D" id="3.30.450.40">
    <property type="match status" value="1"/>
</dbReference>
<dbReference type="EC" id="2.7.13.3" evidence="2"/>
<dbReference type="InterPro" id="IPR011009">
    <property type="entry name" value="Kinase-like_dom_sf"/>
</dbReference>
<dbReference type="PROSITE" id="PS50011">
    <property type="entry name" value="PROTEIN_KINASE_DOM"/>
    <property type="match status" value="1"/>
</dbReference>
<dbReference type="SMART" id="SM00220">
    <property type="entry name" value="S_TKc"/>
    <property type="match status" value="1"/>
</dbReference>
<evidence type="ECO:0000256" key="7">
    <source>
        <dbReference type="ARBA" id="ARBA00022840"/>
    </source>
</evidence>
<comment type="catalytic activity">
    <reaction evidence="1">
        <text>ATP + protein L-histidine = ADP + protein N-phospho-L-histidine.</text>
        <dbReference type="EC" id="2.7.13.3"/>
    </reaction>
</comment>
<dbReference type="FunFam" id="3.30.565.10:FF:000010">
    <property type="entry name" value="Sensor histidine kinase RcsC"/>
    <property type="match status" value="1"/>
</dbReference>